<keyword evidence="3" id="KW-1185">Reference proteome</keyword>
<proteinExistence type="predicted"/>
<feature type="coiled-coil region" evidence="1">
    <location>
        <begin position="121"/>
        <end position="177"/>
    </location>
</feature>
<dbReference type="Proteomes" id="UP000467700">
    <property type="component" value="Unassembled WGS sequence"/>
</dbReference>
<protein>
    <submittedName>
        <fullName evidence="2">Uncharacterized protein</fullName>
    </submittedName>
</protein>
<name>A0A8S0WF00_CYCAE</name>
<sequence>MANLEEIIYPNIELIIADDSARYCHQEISRQGRGTLGELVERMIPMAIEQLSDTFYLTLKYKQGFDYTTFPEIDMGRPLLDEVPNAEKVYVLVHLRGEETQMFQQHFTKRKQTELDLVSLFKEVRDEVKTLKEDTEKEKKERAKDRKDLEVKVAKARKDLEAKAAKDREEFEEKLTQQEIHIE</sequence>
<dbReference type="AlphaFoldDB" id="A0A8S0WF00"/>
<comment type="caution">
    <text evidence="2">The sequence shown here is derived from an EMBL/GenBank/DDBJ whole genome shotgun (WGS) entry which is preliminary data.</text>
</comment>
<reference evidence="2 3" key="1">
    <citation type="submission" date="2020-01" db="EMBL/GenBank/DDBJ databases">
        <authorList>
            <person name="Gupta K D."/>
        </authorList>
    </citation>
    <scope>NUCLEOTIDE SEQUENCE [LARGE SCALE GENOMIC DNA]</scope>
</reference>
<evidence type="ECO:0000313" key="3">
    <source>
        <dbReference type="Proteomes" id="UP000467700"/>
    </source>
</evidence>
<evidence type="ECO:0000256" key="1">
    <source>
        <dbReference type="SAM" id="Coils"/>
    </source>
</evidence>
<keyword evidence="1" id="KW-0175">Coiled coil</keyword>
<evidence type="ECO:0000313" key="2">
    <source>
        <dbReference type="EMBL" id="CAA7267440.1"/>
    </source>
</evidence>
<organism evidence="2 3">
    <name type="scientific">Cyclocybe aegerita</name>
    <name type="common">Black poplar mushroom</name>
    <name type="synonym">Agrocybe aegerita</name>
    <dbReference type="NCBI Taxonomy" id="1973307"/>
    <lineage>
        <taxon>Eukaryota</taxon>
        <taxon>Fungi</taxon>
        <taxon>Dikarya</taxon>
        <taxon>Basidiomycota</taxon>
        <taxon>Agaricomycotina</taxon>
        <taxon>Agaricomycetes</taxon>
        <taxon>Agaricomycetidae</taxon>
        <taxon>Agaricales</taxon>
        <taxon>Agaricineae</taxon>
        <taxon>Bolbitiaceae</taxon>
        <taxon>Cyclocybe</taxon>
    </lineage>
</organism>
<accession>A0A8S0WF00</accession>
<dbReference type="EMBL" id="CACVBS010000060">
    <property type="protein sequence ID" value="CAA7267440.1"/>
    <property type="molecule type" value="Genomic_DNA"/>
</dbReference>
<gene>
    <name evidence="2" type="ORF">AAE3_LOCUS9783</name>
</gene>